<dbReference type="AlphaFoldDB" id="A0A379M3Y4"/>
<accession>A0A379M3Y4</accession>
<dbReference type="PROSITE" id="PS51257">
    <property type="entry name" value="PROKAR_LIPOPROTEIN"/>
    <property type="match status" value="1"/>
</dbReference>
<evidence type="ECO:0000313" key="3">
    <source>
        <dbReference type="Proteomes" id="UP000254569"/>
    </source>
</evidence>
<protein>
    <recommendedName>
        <fullName evidence="4">Lipoprotein</fullName>
    </recommendedName>
</protein>
<evidence type="ECO:0000256" key="1">
    <source>
        <dbReference type="SAM" id="MobiDB-lite"/>
    </source>
</evidence>
<reference evidence="2 3" key="1">
    <citation type="submission" date="2018-06" db="EMBL/GenBank/DDBJ databases">
        <authorList>
            <consortium name="Pathogen Informatics"/>
            <person name="Doyle S."/>
        </authorList>
    </citation>
    <scope>NUCLEOTIDE SEQUENCE [LARGE SCALE GENOMIC DNA]</scope>
    <source>
        <strain evidence="2 3">NCTC13296</strain>
    </source>
</reference>
<feature type="compositionally biased region" description="Pro residues" evidence="1">
    <location>
        <begin position="189"/>
        <end position="202"/>
    </location>
</feature>
<evidence type="ECO:0008006" key="4">
    <source>
        <dbReference type="Google" id="ProtNLM"/>
    </source>
</evidence>
<evidence type="ECO:0000313" key="2">
    <source>
        <dbReference type="EMBL" id="SUE16115.1"/>
    </source>
</evidence>
<dbReference type="EMBL" id="UGVI01000001">
    <property type="protein sequence ID" value="SUE16115.1"/>
    <property type="molecule type" value="Genomic_DNA"/>
</dbReference>
<sequence>MELRRMTTTCPRGNRKLVTTLVVFMLVACTSETEPAPQQSPSLPVDASEYQAPEQVRNATYVWSAEPGIDLLDNRGKLIRASHESMMIAFYGGIETTYPGFSNAIDPRYARRINTIATRALVGTIRAHLLQVHQTEKGFNATVCIQPSHYAVRRDDGQYHTVHGSAIEERVEFNHPTAEDRDLARVRPNLPPSTTPRPPSPPIADATHQWSAPTEDVFADTEWLISFGADLGDAKKRCEEWGRSIEPGVPDDGAEFLVSPTPPETLPAYPGW</sequence>
<feature type="compositionally biased region" description="Basic and acidic residues" evidence="1">
    <location>
        <begin position="175"/>
        <end position="185"/>
    </location>
</feature>
<organism evidence="2 3">
    <name type="scientific">Rhodococcus gordoniae</name>
    <dbReference type="NCBI Taxonomy" id="223392"/>
    <lineage>
        <taxon>Bacteria</taxon>
        <taxon>Bacillati</taxon>
        <taxon>Actinomycetota</taxon>
        <taxon>Actinomycetes</taxon>
        <taxon>Mycobacteriales</taxon>
        <taxon>Nocardiaceae</taxon>
        <taxon>Rhodococcus</taxon>
    </lineage>
</organism>
<gene>
    <name evidence="2" type="ORF">NCTC13296_02983</name>
</gene>
<feature type="region of interest" description="Disordered" evidence="1">
    <location>
        <begin position="246"/>
        <end position="272"/>
    </location>
</feature>
<name>A0A379M3Y4_9NOCA</name>
<keyword evidence="3" id="KW-1185">Reference proteome</keyword>
<dbReference type="Proteomes" id="UP000254569">
    <property type="component" value="Unassembled WGS sequence"/>
</dbReference>
<proteinExistence type="predicted"/>
<feature type="region of interest" description="Disordered" evidence="1">
    <location>
        <begin position="175"/>
        <end position="207"/>
    </location>
</feature>